<dbReference type="Proteomes" id="UP001328107">
    <property type="component" value="Unassembled WGS sequence"/>
</dbReference>
<organism evidence="1 2">
    <name type="scientific">Pristionchus mayeri</name>
    <dbReference type="NCBI Taxonomy" id="1317129"/>
    <lineage>
        <taxon>Eukaryota</taxon>
        <taxon>Metazoa</taxon>
        <taxon>Ecdysozoa</taxon>
        <taxon>Nematoda</taxon>
        <taxon>Chromadorea</taxon>
        <taxon>Rhabditida</taxon>
        <taxon>Rhabditina</taxon>
        <taxon>Diplogasteromorpha</taxon>
        <taxon>Diplogasteroidea</taxon>
        <taxon>Neodiplogasteridae</taxon>
        <taxon>Pristionchus</taxon>
    </lineage>
</organism>
<evidence type="ECO:0000313" key="1">
    <source>
        <dbReference type="EMBL" id="GMR32414.1"/>
    </source>
</evidence>
<dbReference type="EMBL" id="BTRK01000001">
    <property type="protein sequence ID" value="GMR32414.1"/>
    <property type="molecule type" value="Genomic_DNA"/>
</dbReference>
<dbReference type="AlphaFoldDB" id="A0AAN4Z3B4"/>
<proteinExistence type="predicted"/>
<evidence type="ECO:0000313" key="2">
    <source>
        <dbReference type="Proteomes" id="UP001328107"/>
    </source>
</evidence>
<sequence>ASASCSFHSSCTGFDEEVSLVVEEGTQPIHGSAFSSFLLNENGLKREKALDPRYCLVYIPTQSLQGEPSEKED</sequence>
<protein>
    <submittedName>
        <fullName evidence="1">Uncharacterized protein</fullName>
    </submittedName>
</protein>
<name>A0AAN4Z3B4_9BILA</name>
<accession>A0AAN4Z3B4</accession>
<comment type="caution">
    <text evidence="1">The sequence shown here is derived from an EMBL/GenBank/DDBJ whole genome shotgun (WGS) entry which is preliminary data.</text>
</comment>
<reference evidence="2" key="1">
    <citation type="submission" date="2022-10" db="EMBL/GenBank/DDBJ databases">
        <title>Genome assembly of Pristionchus species.</title>
        <authorList>
            <person name="Yoshida K."/>
            <person name="Sommer R.J."/>
        </authorList>
    </citation>
    <scope>NUCLEOTIDE SEQUENCE [LARGE SCALE GENOMIC DNA]</scope>
    <source>
        <strain evidence="2">RS5460</strain>
    </source>
</reference>
<feature type="non-terminal residue" evidence="1">
    <location>
        <position position="1"/>
    </location>
</feature>
<gene>
    <name evidence="1" type="ORF">PMAYCL1PPCAC_02609</name>
</gene>
<keyword evidence="2" id="KW-1185">Reference proteome</keyword>